<evidence type="ECO:0000256" key="9">
    <source>
        <dbReference type="ARBA" id="ARBA00023146"/>
    </source>
</evidence>
<reference evidence="12" key="1">
    <citation type="submission" date="2020-04" db="EMBL/GenBank/DDBJ databases">
        <authorList>
            <person name="Zhang T."/>
        </authorList>
    </citation>
    <scope>NUCLEOTIDE SEQUENCE</scope>
    <source>
        <strain evidence="12">HKST-UBA03</strain>
    </source>
</reference>
<keyword evidence="7" id="KW-0460">Magnesium</keyword>
<dbReference type="SMART" id="SM00896">
    <property type="entry name" value="FDX-ACB"/>
    <property type="match status" value="1"/>
</dbReference>
<dbReference type="Proteomes" id="UP000751518">
    <property type="component" value="Unassembled WGS sequence"/>
</dbReference>
<dbReference type="PANTHER" id="PTHR10947">
    <property type="entry name" value="PHENYLALANYL-TRNA SYNTHETASE BETA CHAIN AND LEUCINE-RICH REPEAT-CONTAINING PROTEIN 47"/>
    <property type="match status" value="1"/>
</dbReference>
<dbReference type="SMART" id="SM00874">
    <property type="entry name" value="B5"/>
    <property type="match status" value="1"/>
</dbReference>
<proteinExistence type="predicted"/>
<keyword evidence="5" id="KW-0547">Nucleotide-binding</keyword>
<dbReference type="SUPFAM" id="SSF54991">
    <property type="entry name" value="Anticodon-binding domain of PheRS"/>
    <property type="match status" value="1"/>
</dbReference>
<feature type="domain" description="B5" evidence="11">
    <location>
        <begin position="304"/>
        <end position="383"/>
    </location>
</feature>
<evidence type="ECO:0000256" key="6">
    <source>
        <dbReference type="ARBA" id="ARBA00022840"/>
    </source>
</evidence>
<dbReference type="AlphaFoldDB" id="A0A955LJF0"/>
<dbReference type="InterPro" id="IPR045060">
    <property type="entry name" value="Phe-tRNA-ligase_IIc_bsu"/>
</dbReference>
<dbReference type="Pfam" id="PF03483">
    <property type="entry name" value="B3_4"/>
    <property type="match status" value="1"/>
</dbReference>
<dbReference type="SUPFAM" id="SSF56037">
    <property type="entry name" value="PheT/TilS domain"/>
    <property type="match status" value="1"/>
</dbReference>
<keyword evidence="9" id="KW-0030">Aminoacyl-tRNA synthetase</keyword>
<organism evidence="12 13">
    <name type="scientific">candidate division WWE3 bacterium</name>
    <dbReference type="NCBI Taxonomy" id="2053526"/>
    <lineage>
        <taxon>Bacteria</taxon>
        <taxon>Katanobacteria</taxon>
    </lineage>
</organism>
<evidence type="ECO:0000256" key="3">
    <source>
        <dbReference type="ARBA" id="ARBA00022598"/>
    </source>
</evidence>
<keyword evidence="4" id="KW-0479">Metal-binding</keyword>
<evidence type="ECO:0000256" key="5">
    <source>
        <dbReference type="ARBA" id="ARBA00022741"/>
    </source>
</evidence>
<dbReference type="InterPro" id="IPR020825">
    <property type="entry name" value="Phe-tRNA_synthase-like_B3/B4"/>
</dbReference>
<dbReference type="Gene3D" id="3.50.40.10">
    <property type="entry name" value="Phenylalanyl-trna Synthetase, Chain B, domain 3"/>
    <property type="match status" value="1"/>
</dbReference>
<dbReference type="GO" id="GO:0004826">
    <property type="term" value="F:phenylalanine-tRNA ligase activity"/>
    <property type="evidence" value="ECO:0007669"/>
    <property type="project" value="UniProtKB-EC"/>
</dbReference>
<name>A0A955LJF0_UNCKA</name>
<comment type="caution">
    <text evidence="12">The sequence shown here is derived from an EMBL/GenBank/DDBJ whole genome shotgun (WGS) entry which is preliminary data.</text>
</comment>
<evidence type="ECO:0000256" key="1">
    <source>
        <dbReference type="ARBA" id="ARBA00001946"/>
    </source>
</evidence>
<dbReference type="Gene3D" id="3.30.56.10">
    <property type="match status" value="2"/>
</dbReference>
<evidence type="ECO:0000259" key="11">
    <source>
        <dbReference type="PROSITE" id="PS51483"/>
    </source>
</evidence>
<protein>
    <recommendedName>
        <fullName evidence="2">phenylalanine--tRNA ligase</fullName>
        <ecNumber evidence="2">6.1.1.20</ecNumber>
    </recommendedName>
</protein>
<dbReference type="InterPro" id="IPR045864">
    <property type="entry name" value="aa-tRNA-synth_II/BPL/LPL"/>
</dbReference>
<comment type="cofactor">
    <cofactor evidence="1">
        <name>Mg(2+)</name>
        <dbReference type="ChEBI" id="CHEBI:18420"/>
    </cofactor>
</comment>
<dbReference type="EMBL" id="JAGQKZ010000007">
    <property type="protein sequence ID" value="MCA9391832.1"/>
    <property type="molecule type" value="Genomic_DNA"/>
</dbReference>
<dbReference type="SUPFAM" id="SSF55681">
    <property type="entry name" value="Class II aaRS and biotin synthetases"/>
    <property type="match status" value="1"/>
</dbReference>
<evidence type="ECO:0000256" key="4">
    <source>
        <dbReference type="ARBA" id="ARBA00022723"/>
    </source>
</evidence>
<dbReference type="InterPro" id="IPR009061">
    <property type="entry name" value="DNA-bd_dom_put_sf"/>
</dbReference>
<dbReference type="GO" id="GO:0003723">
    <property type="term" value="F:RNA binding"/>
    <property type="evidence" value="ECO:0007669"/>
    <property type="project" value="InterPro"/>
</dbReference>
<dbReference type="InterPro" id="IPR005121">
    <property type="entry name" value="Fdx_antiC-bd"/>
</dbReference>
<dbReference type="GO" id="GO:0009328">
    <property type="term" value="C:phenylalanine-tRNA ligase complex"/>
    <property type="evidence" value="ECO:0007669"/>
    <property type="project" value="TreeGrafter"/>
</dbReference>
<evidence type="ECO:0000256" key="2">
    <source>
        <dbReference type="ARBA" id="ARBA00012814"/>
    </source>
</evidence>
<dbReference type="InterPro" id="IPR041616">
    <property type="entry name" value="PheRS_beta_core"/>
</dbReference>
<sequence length="680" mass="75753">MLLSINWIKEFIADLDETPSEIAHHLSNSLAEVEEVRNVGTDHVLEIENKALSHRGDLFGQRGLAREVAAIMGKSFAEPAIRRLNDVSGTIPTANVVTVTLPKYPDAKLCQRYSAVVVNDVKVGTSPGWLQTSLHSVGLRPINNVVDVTNYLMMKWGQPLHAFDLDLLEREKDGTLNIEVRLANEGEQLTLLDDTELTLTDSDLVIANRVGDTSTPIALAGVMGGKSAVITDKTKNVLLESANFDMFSVRASSRRHGVRSEASLRFEKGIDPYMTLDVLNNAMVMITGQQPQKVQYVDENQIIYKPATVNLNTDAIVSYLGDPETIDLDAAQITATLERLGFDVKVTGKDIELTAPTFRKDVRIKEDVYEEIGRIYDYNKITPTLPMRTLKPPTENTAWRFVGSIRDVLTRMGLDEVITYSFIQEDGAGLVSRIEDNAVKLRKGDFQTKDVHVVNTLSPEMSYMRSSLLPSMQATVVENAKRFSEFSVFEISRVTIPQDGKINIDEQEPYMLSISHYASSGAPTNALMHIKAIWVRLINELGCGADYEKLQPLTLDLGDTRGVAFAYEVSIWDLLAKRQPKTFTPIPVAPSAYQDVSFIVNTEHPIGEIVDAVKQKARVLLKQTEILDIYQSKELKGEGKHSLTLRLTFQDERSLADSELNPVRQGIEAMLVNDYDATIR</sequence>
<feature type="domain" description="FDX-ACB" evidence="10">
    <location>
        <begin position="587"/>
        <end position="680"/>
    </location>
</feature>
<dbReference type="PROSITE" id="PS51447">
    <property type="entry name" value="FDX_ACB"/>
    <property type="match status" value="1"/>
</dbReference>
<dbReference type="GO" id="GO:0005524">
    <property type="term" value="F:ATP binding"/>
    <property type="evidence" value="ECO:0007669"/>
    <property type="project" value="UniProtKB-KW"/>
</dbReference>
<accession>A0A955LJF0</accession>
<evidence type="ECO:0000256" key="7">
    <source>
        <dbReference type="ARBA" id="ARBA00022842"/>
    </source>
</evidence>
<dbReference type="Gene3D" id="3.30.930.10">
    <property type="entry name" value="Bira Bifunctional Protein, Domain 2"/>
    <property type="match status" value="1"/>
</dbReference>
<evidence type="ECO:0000259" key="10">
    <source>
        <dbReference type="PROSITE" id="PS51447"/>
    </source>
</evidence>
<dbReference type="SMART" id="SM00873">
    <property type="entry name" value="B3_4"/>
    <property type="match status" value="1"/>
</dbReference>
<dbReference type="InterPro" id="IPR036690">
    <property type="entry name" value="Fdx_antiC-bd_sf"/>
</dbReference>
<evidence type="ECO:0000313" key="13">
    <source>
        <dbReference type="Proteomes" id="UP000751518"/>
    </source>
</evidence>
<dbReference type="SUPFAM" id="SSF46955">
    <property type="entry name" value="Putative DNA-binding domain"/>
    <property type="match status" value="2"/>
</dbReference>
<keyword evidence="6" id="KW-0067">ATP-binding</keyword>
<dbReference type="GO" id="GO:0000287">
    <property type="term" value="F:magnesium ion binding"/>
    <property type="evidence" value="ECO:0007669"/>
    <property type="project" value="InterPro"/>
</dbReference>
<dbReference type="InterPro" id="IPR005147">
    <property type="entry name" value="tRNA_synthase_B5-dom"/>
</dbReference>
<evidence type="ECO:0000256" key="8">
    <source>
        <dbReference type="ARBA" id="ARBA00022917"/>
    </source>
</evidence>
<dbReference type="PROSITE" id="PS51483">
    <property type="entry name" value="B5"/>
    <property type="match status" value="1"/>
</dbReference>
<dbReference type="Pfam" id="PF03484">
    <property type="entry name" value="B5"/>
    <property type="match status" value="1"/>
</dbReference>
<dbReference type="InterPro" id="IPR005146">
    <property type="entry name" value="B3/B4_tRNA-bd"/>
</dbReference>
<gene>
    <name evidence="12" type="ORF">KC614_01340</name>
</gene>
<keyword evidence="3 12" id="KW-0436">Ligase</keyword>
<dbReference type="GO" id="GO:0006432">
    <property type="term" value="P:phenylalanyl-tRNA aminoacylation"/>
    <property type="evidence" value="ECO:0007669"/>
    <property type="project" value="InterPro"/>
</dbReference>
<dbReference type="Pfam" id="PF17759">
    <property type="entry name" value="tRNA_synthFbeta"/>
    <property type="match status" value="1"/>
</dbReference>
<dbReference type="PANTHER" id="PTHR10947:SF0">
    <property type="entry name" value="PHENYLALANINE--TRNA LIGASE BETA SUBUNIT"/>
    <property type="match status" value="1"/>
</dbReference>
<evidence type="ECO:0000313" key="12">
    <source>
        <dbReference type="EMBL" id="MCA9391832.1"/>
    </source>
</evidence>
<reference evidence="12" key="2">
    <citation type="journal article" date="2021" name="Microbiome">
        <title>Successional dynamics and alternative stable states in a saline activated sludge microbial community over 9 years.</title>
        <authorList>
            <person name="Wang Y."/>
            <person name="Ye J."/>
            <person name="Ju F."/>
            <person name="Liu L."/>
            <person name="Boyd J.A."/>
            <person name="Deng Y."/>
            <person name="Parks D.H."/>
            <person name="Jiang X."/>
            <person name="Yin X."/>
            <person name="Woodcroft B.J."/>
            <person name="Tyson G.W."/>
            <person name="Hugenholtz P."/>
            <person name="Polz M.F."/>
            <person name="Zhang T."/>
        </authorList>
    </citation>
    <scope>NUCLEOTIDE SEQUENCE</scope>
    <source>
        <strain evidence="12">HKST-UBA03</strain>
    </source>
</reference>
<dbReference type="EC" id="6.1.1.20" evidence="2"/>
<dbReference type="Gene3D" id="3.30.70.380">
    <property type="entry name" value="Ferrodoxin-fold anticodon-binding domain"/>
    <property type="match status" value="1"/>
</dbReference>
<dbReference type="Pfam" id="PF03147">
    <property type="entry name" value="FDX-ACB"/>
    <property type="match status" value="1"/>
</dbReference>
<keyword evidence="8" id="KW-0648">Protein biosynthesis</keyword>